<dbReference type="AlphaFoldDB" id="A0A9E2KCN3"/>
<feature type="non-terminal residue" evidence="1">
    <location>
        <position position="376"/>
    </location>
</feature>
<evidence type="ECO:0000313" key="1">
    <source>
        <dbReference type="EMBL" id="MBU3804216.1"/>
    </source>
</evidence>
<evidence type="ECO:0000313" key="2">
    <source>
        <dbReference type="Proteomes" id="UP000824229"/>
    </source>
</evidence>
<gene>
    <name evidence="1" type="ORF">H9872_05635</name>
</gene>
<sequence>MSIFDKRSKKEEVILPEEEKLVNKEKEGSQMEHLDAAENSRDFKEEKVLTALHKVLPESRVTHKGVYIEALDLTIDTRMPHVNGAVVQLVFVLKHKMFQEELMETVAGVGSTFGEAVEEGVKNFVESALEGMIKALKDEGGKEVTANILDRPHRFKCYQSHVVQQGCKVSGESVDFWQLLGEDIVRRIGNKKVYFVKVYAAKTATTVNCECRVNGMVYANLTKKLNEVVGSWEIDGAIYSERQSFILIQDEGTYVPYPLTKKEVESYTLNTLLLYRACQSETEYRELLNKILEVCPNQSLAIELYSFIPEIFTEIIFSDVNYSDEILLIKDEERYHMFRHQLTSYDWIYNVVDRTIRAGYFEKSQVDPIIRCSASL</sequence>
<dbReference type="Pfam" id="PF19875">
    <property type="entry name" value="DUF6348"/>
    <property type="match status" value="1"/>
</dbReference>
<proteinExistence type="predicted"/>
<accession>A0A9E2KCN3</accession>
<dbReference type="EMBL" id="JAHLFQ010000123">
    <property type="protein sequence ID" value="MBU3804216.1"/>
    <property type="molecule type" value="Genomic_DNA"/>
</dbReference>
<reference evidence="1" key="2">
    <citation type="submission" date="2021-04" db="EMBL/GenBank/DDBJ databases">
        <authorList>
            <person name="Gilroy R."/>
        </authorList>
    </citation>
    <scope>NUCLEOTIDE SEQUENCE</scope>
    <source>
        <strain evidence="1">B5-657</strain>
    </source>
</reference>
<protein>
    <submittedName>
        <fullName evidence="1">Uncharacterized protein</fullName>
    </submittedName>
</protein>
<comment type="caution">
    <text evidence="1">The sequence shown here is derived from an EMBL/GenBank/DDBJ whole genome shotgun (WGS) entry which is preliminary data.</text>
</comment>
<reference evidence="1" key="1">
    <citation type="journal article" date="2021" name="PeerJ">
        <title>Extensive microbial diversity within the chicken gut microbiome revealed by metagenomics and culture.</title>
        <authorList>
            <person name="Gilroy R."/>
            <person name="Ravi A."/>
            <person name="Getino M."/>
            <person name="Pursley I."/>
            <person name="Horton D.L."/>
            <person name="Alikhan N.F."/>
            <person name="Baker D."/>
            <person name="Gharbi K."/>
            <person name="Hall N."/>
            <person name="Watson M."/>
            <person name="Adriaenssens E.M."/>
            <person name="Foster-Nyarko E."/>
            <person name="Jarju S."/>
            <person name="Secka A."/>
            <person name="Antonio M."/>
            <person name="Oren A."/>
            <person name="Chaudhuri R.R."/>
            <person name="La Ragione R."/>
            <person name="Hildebrand F."/>
            <person name="Pallen M.J."/>
        </authorList>
    </citation>
    <scope>NUCLEOTIDE SEQUENCE</scope>
    <source>
        <strain evidence="1">B5-657</strain>
    </source>
</reference>
<name>A0A9E2KCN3_9FIRM</name>
<dbReference type="Proteomes" id="UP000824229">
    <property type="component" value="Unassembled WGS sequence"/>
</dbReference>
<dbReference type="InterPro" id="IPR045929">
    <property type="entry name" value="DUF6348"/>
</dbReference>
<organism evidence="1 2">
    <name type="scientific">Candidatus Cellulosilyticum pullistercoris</name>
    <dbReference type="NCBI Taxonomy" id="2838521"/>
    <lineage>
        <taxon>Bacteria</taxon>
        <taxon>Bacillati</taxon>
        <taxon>Bacillota</taxon>
        <taxon>Clostridia</taxon>
        <taxon>Lachnospirales</taxon>
        <taxon>Cellulosilyticaceae</taxon>
        <taxon>Cellulosilyticum</taxon>
    </lineage>
</organism>